<reference evidence="1 2" key="1">
    <citation type="journal article" date="2017" name="Int. J. Parasitol.">
        <title>The genome of the protozoan parasite Cystoisospora suis and a reverse vaccinology approach to identify vaccine candidates.</title>
        <authorList>
            <person name="Palmieri N."/>
            <person name="Shrestha A."/>
            <person name="Ruttkowski B."/>
            <person name="Beck T."/>
            <person name="Vogl C."/>
            <person name="Tomley F."/>
            <person name="Blake D.P."/>
            <person name="Joachim A."/>
        </authorList>
    </citation>
    <scope>NUCLEOTIDE SEQUENCE [LARGE SCALE GENOMIC DNA]</scope>
    <source>
        <strain evidence="1 2">Wien I</strain>
    </source>
</reference>
<feature type="non-terminal residue" evidence="1">
    <location>
        <position position="1"/>
    </location>
</feature>
<accession>A0A2C6JG60</accession>
<dbReference type="VEuPathDB" id="ToxoDB:CSUI_009642"/>
<dbReference type="Proteomes" id="UP000221165">
    <property type="component" value="Unassembled WGS sequence"/>
</dbReference>
<sequence length="22" mass="2441">VVVVGRAVMQFSRGIDRPQIGR</sequence>
<gene>
    <name evidence="1" type="ORF">CSUI_009642</name>
</gene>
<organism evidence="1 2">
    <name type="scientific">Cystoisospora suis</name>
    <dbReference type="NCBI Taxonomy" id="483139"/>
    <lineage>
        <taxon>Eukaryota</taxon>
        <taxon>Sar</taxon>
        <taxon>Alveolata</taxon>
        <taxon>Apicomplexa</taxon>
        <taxon>Conoidasida</taxon>
        <taxon>Coccidia</taxon>
        <taxon>Eucoccidiorida</taxon>
        <taxon>Eimeriorina</taxon>
        <taxon>Sarcocystidae</taxon>
        <taxon>Cystoisospora</taxon>
    </lineage>
</organism>
<keyword evidence="2" id="KW-1185">Reference proteome</keyword>
<dbReference type="EMBL" id="MIGC01005837">
    <property type="protein sequence ID" value="PHJ16541.1"/>
    <property type="molecule type" value="Genomic_DNA"/>
</dbReference>
<dbReference type="AlphaFoldDB" id="A0A2C6JG60"/>
<name>A0A2C6JG60_9APIC</name>
<comment type="caution">
    <text evidence="1">The sequence shown here is derived from an EMBL/GenBank/DDBJ whole genome shotgun (WGS) entry which is preliminary data.</text>
</comment>
<protein>
    <submittedName>
        <fullName evidence="1">Uncharacterized protein</fullName>
    </submittedName>
</protein>
<evidence type="ECO:0000313" key="2">
    <source>
        <dbReference type="Proteomes" id="UP000221165"/>
    </source>
</evidence>
<evidence type="ECO:0000313" key="1">
    <source>
        <dbReference type="EMBL" id="PHJ16541.1"/>
    </source>
</evidence>
<proteinExistence type="predicted"/>